<evidence type="ECO:0000256" key="1">
    <source>
        <dbReference type="ARBA" id="ARBA00004123"/>
    </source>
</evidence>
<feature type="region of interest" description="Disordered" evidence="4">
    <location>
        <begin position="171"/>
        <end position="208"/>
    </location>
</feature>
<organism evidence="6 7">
    <name type="scientific">Malassezia brasiliensis</name>
    <dbReference type="NCBI Taxonomy" id="1821822"/>
    <lineage>
        <taxon>Eukaryota</taxon>
        <taxon>Fungi</taxon>
        <taxon>Dikarya</taxon>
        <taxon>Basidiomycota</taxon>
        <taxon>Ustilaginomycotina</taxon>
        <taxon>Malasseziomycetes</taxon>
        <taxon>Malasseziales</taxon>
        <taxon>Malasseziaceae</taxon>
        <taxon>Malassezia</taxon>
    </lineage>
</organism>
<dbReference type="GO" id="GO:0003677">
    <property type="term" value="F:DNA binding"/>
    <property type="evidence" value="ECO:0007669"/>
    <property type="project" value="InterPro"/>
</dbReference>
<dbReference type="InterPro" id="IPR050613">
    <property type="entry name" value="Sec_Metabolite_Reg"/>
</dbReference>
<dbReference type="InterPro" id="IPR036864">
    <property type="entry name" value="Zn2-C6_fun-type_DNA-bd_sf"/>
</dbReference>
<feature type="region of interest" description="Disordered" evidence="4">
    <location>
        <begin position="23"/>
        <end position="84"/>
    </location>
</feature>
<keyword evidence="2" id="KW-0479">Metal-binding</keyword>
<name>A0AAF0IN24_9BASI</name>
<dbReference type="Proteomes" id="UP001216638">
    <property type="component" value="Chromosome 1"/>
</dbReference>
<dbReference type="CDD" id="cd12148">
    <property type="entry name" value="fungal_TF_MHR"/>
    <property type="match status" value="1"/>
</dbReference>
<evidence type="ECO:0000256" key="2">
    <source>
        <dbReference type="ARBA" id="ARBA00022723"/>
    </source>
</evidence>
<dbReference type="GO" id="GO:0008270">
    <property type="term" value="F:zinc ion binding"/>
    <property type="evidence" value="ECO:0007669"/>
    <property type="project" value="InterPro"/>
</dbReference>
<sequence>MEPRAAVAFACFVSRFAWVRSPGAPGTTRVSEAPSARRSWTWQKPGMQEADGENGREALPGPVSHAPERAAADAGADTGRSRPPLRRNRVQLACTECYRRKQRCNRQIPCQHCIARRIPEQCRTFQQHDPANEVGARLARLEAILETGLGETVRRIDVLAHEIERVQRAAVPPSAPHMRRTGSPRNSVHALHQAGGSESESEDNVPTERVKLREEPLPAMMAAAGEFAPDEQVHGPSQCPMDPRDDLDMNTISPAMQESLKSSMYPKEVSFRLIEVYLETINLYRHPIPKGLVYSLFDTFYSDGGVVTAERISQFGLLAALCSIGALYVPVSHPEWVPELSKNGSYDELDASKRLCNAAQIACFMAQNMSREDVFTVLTYTHLSRLFFVRGQIELSWNSTVNCVRVALGIGLHRDGESMGLDAETTQLRRIVWSLVYSIERTTSLGYGRPMIISDAVCDTRAPELQGDASEVPEELRALFTHTAPPNLLLINNLRSKLAVYIGELAFEVQNVHKSVSYSRILQIHVAFNRSVVDELPFYFQMRLKDNQLVQNTQCDAFYDFIKIQRYQLWLDFNFFMLALHCPFLLRYNPRRHTKYVTSYDACLEAVKLNLALRRELLVDMALPQRYRDTMAGFRWFNTVIVAGFILLKRPSQEDAALLTAYMNEFLTWRAQHRGVRHNESEREMQIVRAFLERAKSSTDEFLVDHPSVASSGSPDGSPAHKRTRLDAGGVVPPIPIDELVPQCTQHGRSPTDIHMWRQQPPMPNVAMERSPDASFAWPDAGKGEALPSQGDTGAFAPLNLPYGANVAPQSTTDVLYGMPMITPNVAFNPETLMPVWPQNTDGAPLNAPFFSMDAQQQNLDTQQLLDLW</sequence>
<keyword evidence="7" id="KW-1185">Reference proteome</keyword>
<dbReference type="GO" id="GO:0000981">
    <property type="term" value="F:DNA-binding transcription factor activity, RNA polymerase II-specific"/>
    <property type="evidence" value="ECO:0007669"/>
    <property type="project" value="InterPro"/>
</dbReference>
<keyword evidence="3" id="KW-0539">Nucleus</keyword>
<accession>A0AAF0IN24</accession>
<dbReference type="GO" id="GO:0005634">
    <property type="term" value="C:nucleus"/>
    <property type="evidence" value="ECO:0007669"/>
    <property type="project" value="UniProtKB-SubCell"/>
</dbReference>
<dbReference type="AlphaFoldDB" id="A0AAF0IN24"/>
<dbReference type="EMBL" id="CP119951">
    <property type="protein sequence ID" value="WFC94649.1"/>
    <property type="molecule type" value="Genomic_DNA"/>
</dbReference>
<dbReference type="Pfam" id="PF04082">
    <property type="entry name" value="Fungal_trans"/>
    <property type="match status" value="1"/>
</dbReference>
<dbReference type="InterPro" id="IPR001138">
    <property type="entry name" value="Zn2Cys6_DnaBD"/>
</dbReference>
<reference evidence="6" key="1">
    <citation type="submission" date="2023-03" db="EMBL/GenBank/DDBJ databases">
        <title>Mating type loci evolution in Malassezia.</title>
        <authorList>
            <person name="Coelho M.A."/>
        </authorList>
    </citation>
    <scope>NUCLEOTIDE SEQUENCE</scope>
    <source>
        <strain evidence="6">CBS 14135</strain>
    </source>
</reference>
<dbReference type="PANTHER" id="PTHR31001:SF87">
    <property type="entry name" value="COL-21"/>
    <property type="match status" value="1"/>
</dbReference>
<dbReference type="SMART" id="SM00066">
    <property type="entry name" value="GAL4"/>
    <property type="match status" value="1"/>
</dbReference>
<protein>
    <recommendedName>
        <fullName evidence="5">Zn(2)-C6 fungal-type domain-containing protein</fullName>
    </recommendedName>
</protein>
<feature type="domain" description="Zn(2)-C6 fungal-type" evidence="5">
    <location>
        <begin position="93"/>
        <end position="124"/>
    </location>
</feature>
<dbReference type="SMART" id="SM00906">
    <property type="entry name" value="Fungal_trans"/>
    <property type="match status" value="1"/>
</dbReference>
<evidence type="ECO:0000256" key="3">
    <source>
        <dbReference type="ARBA" id="ARBA00023242"/>
    </source>
</evidence>
<evidence type="ECO:0000256" key="4">
    <source>
        <dbReference type="SAM" id="MobiDB-lite"/>
    </source>
</evidence>
<dbReference type="PROSITE" id="PS50048">
    <property type="entry name" value="ZN2_CY6_FUNGAL_2"/>
    <property type="match status" value="1"/>
</dbReference>
<evidence type="ECO:0000313" key="7">
    <source>
        <dbReference type="Proteomes" id="UP001216638"/>
    </source>
</evidence>
<dbReference type="GO" id="GO:0006351">
    <property type="term" value="P:DNA-templated transcription"/>
    <property type="evidence" value="ECO:0007669"/>
    <property type="project" value="InterPro"/>
</dbReference>
<dbReference type="InterPro" id="IPR007219">
    <property type="entry name" value="XnlR_reg_dom"/>
</dbReference>
<evidence type="ECO:0000259" key="5">
    <source>
        <dbReference type="PROSITE" id="PS50048"/>
    </source>
</evidence>
<gene>
    <name evidence="6" type="ORF">MBRA1_001283</name>
</gene>
<proteinExistence type="predicted"/>
<evidence type="ECO:0000313" key="6">
    <source>
        <dbReference type="EMBL" id="WFC94649.1"/>
    </source>
</evidence>
<dbReference type="CDD" id="cd00067">
    <property type="entry name" value="GAL4"/>
    <property type="match status" value="1"/>
</dbReference>
<dbReference type="Pfam" id="PF00172">
    <property type="entry name" value="Zn_clus"/>
    <property type="match status" value="1"/>
</dbReference>
<dbReference type="PANTHER" id="PTHR31001">
    <property type="entry name" value="UNCHARACTERIZED TRANSCRIPTIONAL REGULATORY PROTEIN"/>
    <property type="match status" value="1"/>
</dbReference>
<dbReference type="Gene3D" id="4.10.240.10">
    <property type="entry name" value="Zn(2)-C6 fungal-type DNA-binding domain"/>
    <property type="match status" value="1"/>
</dbReference>
<dbReference type="SUPFAM" id="SSF57701">
    <property type="entry name" value="Zn2/Cys6 DNA-binding domain"/>
    <property type="match status" value="1"/>
</dbReference>
<comment type="subcellular location">
    <subcellularLocation>
        <location evidence="1">Nucleus</location>
    </subcellularLocation>
</comment>